<keyword evidence="3" id="KW-0119">Carbohydrate metabolism</keyword>
<name>A0A397TJH5_9GLOM</name>
<dbReference type="STRING" id="658196.A0A397TJH5"/>
<keyword evidence="1" id="KW-0808">Transferase</keyword>
<protein>
    <recommendedName>
        <fullName evidence="6">CigA protein</fullName>
    </recommendedName>
</protein>
<dbReference type="Proteomes" id="UP000265703">
    <property type="component" value="Unassembled WGS sequence"/>
</dbReference>
<dbReference type="InterPro" id="IPR019378">
    <property type="entry name" value="GDP-Fuc_O-FucTrfase"/>
</dbReference>
<dbReference type="Gene3D" id="3.40.50.11350">
    <property type="match status" value="1"/>
</dbReference>
<keyword evidence="5" id="KW-1185">Reference proteome</keyword>
<keyword evidence="2" id="KW-0294">Fucose metabolism</keyword>
<organism evidence="4 5">
    <name type="scientific">Glomus cerebriforme</name>
    <dbReference type="NCBI Taxonomy" id="658196"/>
    <lineage>
        <taxon>Eukaryota</taxon>
        <taxon>Fungi</taxon>
        <taxon>Fungi incertae sedis</taxon>
        <taxon>Mucoromycota</taxon>
        <taxon>Glomeromycotina</taxon>
        <taxon>Glomeromycetes</taxon>
        <taxon>Glomerales</taxon>
        <taxon>Glomeraceae</taxon>
        <taxon>Glomus</taxon>
    </lineage>
</organism>
<evidence type="ECO:0008006" key="6">
    <source>
        <dbReference type="Google" id="ProtNLM"/>
    </source>
</evidence>
<dbReference type="OrthoDB" id="1882547at2759"/>
<evidence type="ECO:0000256" key="3">
    <source>
        <dbReference type="ARBA" id="ARBA00023277"/>
    </source>
</evidence>
<accession>A0A397TJH5</accession>
<evidence type="ECO:0000313" key="4">
    <source>
        <dbReference type="EMBL" id="RIA95161.1"/>
    </source>
</evidence>
<gene>
    <name evidence="4" type="ORF">C1645_758353</name>
</gene>
<dbReference type="AlphaFoldDB" id="A0A397TJH5"/>
<evidence type="ECO:0000313" key="5">
    <source>
        <dbReference type="Proteomes" id="UP000265703"/>
    </source>
</evidence>
<dbReference type="EMBL" id="QKYT01000067">
    <property type="protein sequence ID" value="RIA95161.1"/>
    <property type="molecule type" value="Genomic_DNA"/>
</dbReference>
<sequence>MINWEEIFDFNWIKNEIKILHRGYDFSIEGLFKTCNIPIKESNNNTLQNLLQDNDNVHIINNEKNKYHYKFFDTINPNNVYNLNKYDIPYLISDLRKREEKLIHMDTLFGSTRIDYKDKNIIKWRSNMHRSLKISHPILLDVSNNIINELGGYGNFLGAHVRTADGRFKHNLEQIIDHVIENLKNYYNSKNSKSPSSSSLIDNKLDSEIIENNISLNNCKLKNEQIIFIATDAVEPRKKLSKIFSTFPCVFTMEDFKDFVDPLRNLTYTFDKNVKMSNFFYPLLDLLIISNGMDVVVTHSSTFSGFAKYYHHILAFERDSLMKNNKVEQTS</sequence>
<evidence type="ECO:0000256" key="2">
    <source>
        <dbReference type="ARBA" id="ARBA00023253"/>
    </source>
</evidence>
<dbReference type="Pfam" id="PF10250">
    <property type="entry name" value="O-FucT"/>
    <property type="match status" value="1"/>
</dbReference>
<comment type="caution">
    <text evidence="4">The sequence shown here is derived from an EMBL/GenBank/DDBJ whole genome shotgun (WGS) entry which is preliminary data.</text>
</comment>
<proteinExistence type="predicted"/>
<reference evidence="4 5" key="1">
    <citation type="submission" date="2018-06" db="EMBL/GenBank/DDBJ databases">
        <title>Comparative genomics reveals the genomic features of Rhizophagus irregularis, R. cerebriforme, R. diaphanum and Gigaspora rosea, and their symbiotic lifestyle signature.</title>
        <authorList>
            <person name="Morin E."/>
            <person name="San Clemente H."/>
            <person name="Chen E.C.H."/>
            <person name="De La Providencia I."/>
            <person name="Hainaut M."/>
            <person name="Kuo A."/>
            <person name="Kohler A."/>
            <person name="Murat C."/>
            <person name="Tang N."/>
            <person name="Roy S."/>
            <person name="Loubradou J."/>
            <person name="Henrissat B."/>
            <person name="Grigoriev I.V."/>
            <person name="Corradi N."/>
            <person name="Roux C."/>
            <person name="Martin F.M."/>
        </authorList>
    </citation>
    <scope>NUCLEOTIDE SEQUENCE [LARGE SCALE GENOMIC DNA]</scope>
    <source>
        <strain evidence="4 5">DAOM 227022</strain>
    </source>
</reference>
<evidence type="ECO:0000256" key="1">
    <source>
        <dbReference type="ARBA" id="ARBA00022679"/>
    </source>
</evidence>